<dbReference type="EMBL" id="MU839837">
    <property type="protein sequence ID" value="KAK1753539.1"/>
    <property type="molecule type" value="Genomic_DNA"/>
</dbReference>
<protein>
    <submittedName>
        <fullName evidence="1">Uncharacterized protein</fullName>
    </submittedName>
</protein>
<reference evidence="1" key="1">
    <citation type="submission" date="2023-06" db="EMBL/GenBank/DDBJ databases">
        <title>Genome-scale phylogeny and comparative genomics of the fungal order Sordariales.</title>
        <authorList>
            <consortium name="Lawrence Berkeley National Laboratory"/>
            <person name="Hensen N."/>
            <person name="Bonometti L."/>
            <person name="Westerberg I."/>
            <person name="Brannstrom I.O."/>
            <person name="Guillou S."/>
            <person name="Cros-Aarteil S."/>
            <person name="Calhoun S."/>
            <person name="Haridas S."/>
            <person name="Kuo A."/>
            <person name="Mondo S."/>
            <person name="Pangilinan J."/>
            <person name="Riley R."/>
            <person name="Labutti K."/>
            <person name="Andreopoulos B."/>
            <person name="Lipzen A."/>
            <person name="Chen C."/>
            <person name="Yanf M."/>
            <person name="Daum C."/>
            <person name="Ng V."/>
            <person name="Clum A."/>
            <person name="Steindorff A."/>
            <person name="Ohm R."/>
            <person name="Martin F."/>
            <person name="Silar P."/>
            <person name="Natvig D."/>
            <person name="Lalanne C."/>
            <person name="Gautier V."/>
            <person name="Ament-Velasquez S.L."/>
            <person name="Kruys A."/>
            <person name="Hutchinson M.I."/>
            <person name="Powell A.J."/>
            <person name="Barry K."/>
            <person name="Miller A.N."/>
            <person name="Grigoriev I.V."/>
            <person name="Debuchy R."/>
            <person name="Gladieux P."/>
            <person name="Thoren M.H."/>
            <person name="Johannesson H."/>
        </authorList>
    </citation>
    <scope>NUCLEOTIDE SEQUENCE</scope>
    <source>
        <strain evidence="1">PSN4</strain>
    </source>
</reference>
<dbReference type="Proteomes" id="UP001239445">
    <property type="component" value="Unassembled WGS sequence"/>
</dbReference>
<proteinExistence type="predicted"/>
<gene>
    <name evidence="1" type="ORF">QBC47DRAFT_362428</name>
</gene>
<organism evidence="1 2">
    <name type="scientific">Echria macrotheca</name>
    <dbReference type="NCBI Taxonomy" id="438768"/>
    <lineage>
        <taxon>Eukaryota</taxon>
        <taxon>Fungi</taxon>
        <taxon>Dikarya</taxon>
        <taxon>Ascomycota</taxon>
        <taxon>Pezizomycotina</taxon>
        <taxon>Sordariomycetes</taxon>
        <taxon>Sordariomycetidae</taxon>
        <taxon>Sordariales</taxon>
        <taxon>Schizotheciaceae</taxon>
        <taxon>Echria</taxon>
    </lineage>
</organism>
<name>A0AAJ0F9V6_9PEZI</name>
<evidence type="ECO:0000313" key="2">
    <source>
        <dbReference type="Proteomes" id="UP001239445"/>
    </source>
</evidence>
<evidence type="ECO:0000313" key="1">
    <source>
        <dbReference type="EMBL" id="KAK1753539.1"/>
    </source>
</evidence>
<accession>A0AAJ0F9V6</accession>
<comment type="caution">
    <text evidence="1">The sequence shown here is derived from an EMBL/GenBank/DDBJ whole genome shotgun (WGS) entry which is preliminary data.</text>
</comment>
<keyword evidence="2" id="KW-1185">Reference proteome</keyword>
<sequence>MTIFPYDREAPLMGIPIETVVFHTPRPICRCVTFYQFYLCGCPDMGYDRRGCPIRTFSKCEVYFMPVSTQLALQRLGWQHNDEVGQVPHEDVPRILPFPCFRHSQICRVRISADEVKRMRKTFLAGRRQQARLGVVVSVRECRVNRAAAMRRARQQAFCQHKEDCQDKTERKRAEEAWWRDEWETDHYTQDRAPGAVLLGLWDRGNPHYPRYGPPRNTGYDNGADVIDDRALEQARLENWGPVGVWEVNRNGTMEPWRLHM</sequence>
<dbReference type="AlphaFoldDB" id="A0AAJ0F9V6"/>